<gene>
    <name evidence="1" type="ORF">STIP28_28</name>
</gene>
<reference evidence="1" key="1">
    <citation type="submission" date="2021-08" db="EMBL/GenBank/DDBJ databases">
        <authorList>
            <person name="Shitrit D."/>
            <person name="Kirzner S."/>
            <person name="Dekel-Bird N.P."/>
            <person name="Avrani S."/>
            <person name="Sabehi G."/>
            <person name="Perkarsky I."/>
            <person name="Peleg M."/>
            <person name="Tahan R."/>
            <person name="Kondratyeva K."/>
            <person name="Lindell D."/>
        </authorList>
    </citation>
    <scope>NUCLEOTIDE SEQUENCE</scope>
</reference>
<proteinExistence type="predicted"/>
<dbReference type="Proteomes" id="UP000828768">
    <property type="component" value="Segment"/>
</dbReference>
<protein>
    <submittedName>
        <fullName evidence="1">Uncharacterized protein</fullName>
    </submittedName>
</protein>
<sequence>MKDPVIIHIESTSLEKLKKLDAELPSDIHLVRYKKPSWKKKEKVSAIRAFRQVDIFDHLHDAGYAVLEIRSGFGRIKPKLFNASSV</sequence>
<accession>A0AAE9BPX5</accession>
<dbReference type="EMBL" id="MZ803112">
    <property type="protein sequence ID" value="UAW01070.1"/>
    <property type="molecule type" value="Genomic_DNA"/>
</dbReference>
<organism evidence="1 2">
    <name type="scientific">Synechococcus T7-like virus S-TIP28</name>
    <dbReference type="NCBI Taxonomy" id="1332140"/>
    <lineage>
        <taxon>Viruses</taxon>
        <taxon>Duplodnaviria</taxon>
        <taxon>Heunggongvirae</taxon>
        <taxon>Uroviricota</taxon>
        <taxon>Caudoviricetes</taxon>
        <taxon>Autographivirales</taxon>
        <taxon>Autographivirales incertae sedis</taxon>
        <taxon>Tiranvirus</taxon>
        <taxon>Tiranvirus STIP28</taxon>
    </lineage>
</organism>
<keyword evidence="2" id="KW-1185">Reference proteome</keyword>
<name>A0AAE9BPX5_9CAUD</name>
<evidence type="ECO:0000313" key="2">
    <source>
        <dbReference type="Proteomes" id="UP000828768"/>
    </source>
</evidence>
<evidence type="ECO:0000313" key="1">
    <source>
        <dbReference type="EMBL" id="UAW01070.1"/>
    </source>
</evidence>